<reference evidence="8" key="1">
    <citation type="submission" date="2020-06" db="EMBL/GenBank/DDBJ databases">
        <title>Unique genomic features of the anaerobic methanotrophic archaea.</title>
        <authorList>
            <person name="Chadwick G.L."/>
            <person name="Skennerton C.T."/>
            <person name="Laso-Perez R."/>
            <person name="Leu A.O."/>
            <person name="Speth D.R."/>
            <person name="Yu H."/>
            <person name="Morgan-Lang C."/>
            <person name="Hatzenpichler R."/>
            <person name="Goudeau D."/>
            <person name="Malmstrom R."/>
            <person name="Brazelton W.J."/>
            <person name="Woyke T."/>
            <person name="Hallam S.J."/>
            <person name="Tyson G.W."/>
            <person name="Wegener G."/>
            <person name="Boetius A."/>
            <person name="Orphan V."/>
        </authorList>
    </citation>
    <scope>NUCLEOTIDE SEQUENCE</scope>
</reference>
<dbReference type="PANTHER" id="PTHR42809">
    <property type="entry name" value="FLAVODOXIN 2"/>
    <property type="match status" value="1"/>
</dbReference>
<dbReference type="InterPro" id="IPR001094">
    <property type="entry name" value="Flavdoxin-like"/>
</dbReference>
<dbReference type="PRINTS" id="PR00369">
    <property type="entry name" value="FLAVODOXIN"/>
</dbReference>
<evidence type="ECO:0000256" key="6">
    <source>
        <dbReference type="ARBA" id="ARBA00022982"/>
    </source>
</evidence>
<evidence type="ECO:0000313" key="8">
    <source>
        <dbReference type="EMBL" id="QNO56830.1"/>
    </source>
</evidence>
<dbReference type="PIRSF" id="PIRSF038996">
    <property type="entry name" value="FldA"/>
    <property type="match status" value="1"/>
</dbReference>
<keyword evidence="3" id="KW-0813">Transport</keyword>
<dbReference type="GO" id="GO:0010181">
    <property type="term" value="F:FMN binding"/>
    <property type="evidence" value="ECO:0007669"/>
    <property type="project" value="InterPro"/>
</dbReference>
<dbReference type="PANTHER" id="PTHR42809:SF1">
    <property type="entry name" value="FLAVODOXIN 1"/>
    <property type="match status" value="1"/>
</dbReference>
<dbReference type="InterPro" id="IPR010086">
    <property type="entry name" value="Flavodoxin_lc"/>
</dbReference>
<keyword evidence="5" id="KW-0288">FMN</keyword>
<gene>
    <name evidence="8" type="ORF">IPLBMFHP_00016</name>
</gene>
<dbReference type="AlphaFoldDB" id="A0A7G9Z996"/>
<evidence type="ECO:0000256" key="3">
    <source>
        <dbReference type="ARBA" id="ARBA00022448"/>
    </source>
</evidence>
<dbReference type="NCBIfam" id="TIGR01753">
    <property type="entry name" value="flav_short"/>
    <property type="match status" value="1"/>
</dbReference>
<evidence type="ECO:0000256" key="4">
    <source>
        <dbReference type="ARBA" id="ARBA00022630"/>
    </source>
</evidence>
<comment type="cofactor">
    <cofactor evidence="1">
        <name>FMN</name>
        <dbReference type="ChEBI" id="CHEBI:58210"/>
    </cofactor>
</comment>
<keyword evidence="8" id="KW-0560">Oxidoreductase</keyword>
<keyword evidence="6" id="KW-0249">Electron transport</keyword>
<dbReference type="InterPro" id="IPR050619">
    <property type="entry name" value="Flavodoxin"/>
</dbReference>
<dbReference type="GO" id="GO:0003955">
    <property type="term" value="F:NAD(P)H dehydrogenase (quinone) activity"/>
    <property type="evidence" value="ECO:0007669"/>
    <property type="project" value="UniProtKB-EC"/>
</dbReference>
<dbReference type="InterPro" id="IPR010087">
    <property type="entry name" value="Flav_short"/>
</dbReference>
<dbReference type="Gene3D" id="3.40.50.360">
    <property type="match status" value="1"/>
</dbReference>
<dbReference type="Pfam" id="PF00258">
    <property type="entry name" value="Flavodoxin_1"/>
    <property type="match status" value="1"/>
</dbReference>
<dbReference type="InterPro" id="IPR029039">
    <property type="entry name" value="Flavoprotein-like_sf"/>
</dbReference>
<name>A0A7G9Z996_9EURY</name>
<dbReference type="EMBL" id="MT631670">
    <property type="protein sequence ID" value="QNO56830.1"/>
    <property type="molecule type" value="Genomic_DNA"/>
</dbReference>
<organism evidence="8">
    <name type="scientific">Candidatus Methanophaga sp. ANME-1 ERB7</name>
    <dbReference type="NCBI Taxonomy" id="2759913"/>
    <lineage>
        <taxon>Archaea</taxon>
        <taxon>Methanobacteriati</taxon>
        <taxon>Methanobacteriota</taxon>
        <taxon>Stenosarchaea group</taxon>
        <taxon>Methanomicrobia</taxon>
        <taxon>Candidatus Methanophagales</taxon>
        <taxon>Candidatus Methanophagaceae</taxon>
        <taxon>Candidatus Methanophaga</taxon>
    </lineage>
</organism>
<protein>
    <submittedName>
        <fullName evidence="8">NAD(P)H dehydrogenase (Quinone)</fullName>
        <ecNumber evidence="8">1.6.5.2</ecNumber>
    </submittedName>
</protein>
<dbReference type="SUPFAM" id="SSF52218">
    <property type="entry name" value="Flavoproteins"/>
    <property type="match status" value="1"/>
</dbReference>
<dbReference type="InterPro" id="IPR008254">
    <property type="entry name" value="Flavodoxin/NO_synth"/>
</dbReference>
<dbReference type="PROSITE" id="PS50902">
    <property type="entry name" value="FLAVODOXIN_LIKE"/>
    <property type="match status" value="1"/>
</dbReference>
<feature type="domain" description="Flavodoxin-like" evidence="7">
    <location>
        <begin position="4"/>
        <end position="144"/>
    </location>
</feature>
<evidence type="ECO:0000259" key="7">
    <source>
        <dbReference type="PROSITE" id="PS50902"/>
    </source>
</evidence>
<evidence type="ECO:0000256" key="5">
    <source>
        <dbReference type="ARBA" id="ARBA00022643"/>
    </source>
</evidence>
<evidence type="ECO:0000256" key="1">
    <source>
        <dbReference type="ARBA" id="ARBA00001917"/>
    </source>
</evidence>
<accession>A0A7G9Z996</accession>
<proteinExistence type="inferred from homology"/>
<sequence length="147" mass="15595">MVKVVLIYGSTTGNTEALSEHVAAGLERGMAEVTVKDVAKASVDELANYDAIVFGCSTWGEGDLQDDFVDFHDAMDGISLKGKKAAVFGPGDSEDYQDSFCTAVDILQESLEGHGAEIVAESFKIDGEVEPAFEDAEAWGLKVAKAL</sequence>
<keyword evidence="4" id="KW-0285">Flavoprotein</keyword>
<dbReference type="EC" id="1.6.5.2" evidence="8"/>
<evidence type="ECO:0000256" key="2">
    <source>
        <dbReference type="ARBA" id="ARBA00005267"/>
    </source>
</evidence>
<comment type="similarity">
    <text evidence="2">Belongs to the flavodoxin family.</text>
</comment>